<evidence type="ECO:0000259" key="3">
    <source>
        <dbReference type="Pfam" id="PF13439"/>
    </source>
</evidence>
<dbReference type="InterPro" id="IPR028098">
    <property type="entry name" value="Glyco_trans_4-like_N"/>
</dbReference>
<keyword evidence="5" id="KW-1185">Reference proteome</keyword>
<feature type="region of interest" description="Disordered" evidence="1">
    <location>
        <begin position="481"/>
        <end position="527"/>
    </location>
</feature>
<protein>
    <submittedName>
        <fullName evidence="4">Glycosyl transferase family 1</fullName>
    </submittedName>
</protein>
<evidence type="ECO:0000256" key="1">
    <source>
        <dbReference type="SAM" id="MobiDB-lite"/>
    </source>
</evidence>
<dbReference type="GO" id="GO:0016740">
    <property type="term" value="F:transferase activity"/>
    <property type="evidence" value="ECO:0007669"/>
    <property type="project" value="UniProtKB-KW"/>
</dbReference>
<evidence type="ECO:0000313" key="4">
    <source>
        <dbReference type="EMBL" id="GLC32098.1"/>
    </source>
</evidence>
<accession>A0ABQ5NA06</accession>
<organism evidence="4 5">
    <name type="scientific">Clostridium omnivorum</name>
    <dbReference type="NCBI Taxonomy" id="1604902"/>
    <lineage>
        <taxon>Bacteria</taxon>
        <taxon>Bacillati</taxon>
        <taxon>Bacillota</taxon>
        <taxon>Clostridia</taxon>
        <taxon>Eubacteriales</taxon>
        <taxon>Clostridiaceae</taxon>
        <taxon>Clostridium</taxon>
    </lineage>
</organism>
<dbReference type="CDD" id="cd03801">
    <property type="entry name" value="GT4_PimA-like"/>
    <property type="match status" value="1"/>
</dbReference>
<dbReference type="PANTHER" id="PTHR45947">
    <property type="entry name" value="SULFOQUINOVOSYL TRANSFERASE SQD2"/>
    <property type="match status" value="1"/>
</dbReference>
<comment type="caution">
    <text evidence="4">The sequence shown here is derived from an EMBL/GenBank/DDBJ whole genome shotgun (WGS) entry which is preliminary data.</text>
</comment>
<keyword evidence="4" id="KW-0808">Transferase</keyword>
<dbReference type="RefSeq" id="WP_264851408.1">
    <property type="nucleotide sequence ID" value="NZ_BRXR01000001.1"/>
</dbReference>
<proteinExistence type="predicted"/>
<gene>
    <name evidence="4" type="ORF">bsdE14_35080</name>
</gene>
<evidence type="ECO:0000259" key="2">
    <source>
        <dbReference type="Pfam" id="PF00534"/>
    </source>
</evidence>
<dbReference type="SUPFAM" id="SSF53756">
    <property type="entry name" value="UDP-Glycosyltransferase/glycogen phosphorylase"/>
    <property type="match status" value="1"/>
</dbReference>
<feature type="compositionally biased region" description="Basic residues" evidence="1">
    <location>
        <begin position="502"/>
        <end position="514"/>
    </location>
</feature>
<sequence>MKILILSWEYPPKNIGGISNHVFFISKALVKLNHEVHIVTCKDSVDKDYENCEGVHVHRVKPYNIHTEDFTKWVMHLNYAMIEEGVKIAASTGNFDIIHAHDWLSAYSGRALKWILRIPLVCTMHATEYGRNGGLRNEMQNYISNTEKMLIEESWKVVTCSRYMRKEVSDLFKTSWDKIWEIPNGVNTEQFEFEFNKEEFRRKFANNNERIILFVGRHVYEKGIHILIDAAANIVKKYGGVKFIISGKGSMTEELKRRVRDYGLDEKIIFPGYVEDETRNKLFKISDVVVFPSIYEPFGIAALEAMAAGCPVIASDVGGLSELIQNRVNGLKFESGSKEDLISNLIEVLDDKSLANYLADGGMNTVSEKYSWRKAAELTVEMYSLIQKEAKNTEWIGAEEFKNISAKDELVKFKETEKKFNNHIDNLTKELVQKDNELEIMSDEYKKSREQCEKELKSLARELKKKDKLLKNYEKELNKIDSKETKKVGEALTVEHSEEQKPKKKRKAPAKKSSKKSENEKETVVEE</sequence>
<dbReference type="Pfam" id="PF13439">
    <property type="entry name" value="Glyco_transf_4"/>
    <property type="match status" value="1"/>
</dbReference>
<name>A0ABQ5NA06_9CLOT</name>
<feature type="domain" description="Glycosyl transferase family 1" evidence="2">
    <location>
        <begin position="197"/>
        <end position="360"/>
    </location>
</feature>
<dbReference type="Pfam" id="PF00534">
    <property type="entry name" value="Glycos_transf_1"/>
    <property type="match status" value="1"/>
</dbReference>
<feature type="domain" description="Glycosyltransferase subfamily 4-like N-terminal" evidence="3">
    <location>
        <begin position="15"/>
        <end position="190"/>
    </location>
</feature>
<dbReference type="InterPro" id="IPR001296">
    <property type="entry name" value="Glyco_trans_1"/>
</dbReference>
<dbReference type="EMBL" id="BRXR01000001">
    <property type="protein sequence ID" value="GLC32098.1"/>
    <property type="molecule type" value="Genomic_DNA"/>
</dbReference>
<dbReference type="InterPro" id="IPR050194">
    <property type="entry name" value="Glycosyltransferase_grp1"/>
</dbReference>
<feature type="compositionally biased region" description="Basic and acidic residues" evidence="1">
    <location>
        <begin position="515"/>
        <end position="527"/>
    </location>
</feature>
<evidence type="ECO:0000313" key="5">
    <source>
        <dbReference type="Proteomes" id="UP001208567"/>
    </source>
</evidence>
<dbReference type="Proteomes" id="UP001208567">
    <property type="component" value="Unassembled WGS sequence"/>
</dbReference>
<feature type="compositionally biased region" description="Basic and acidic residues" evidence="1">
    <location>
        <begin position="481"/>
        <end position="501"/>
    </location>
</feature>
<dbReference type="Gene3D" id="3.40.50.2000">
    <property type="entry name" value="Glycogen Phosphorylase B"/>
    <property type="match status" value="2"/>
</dbReference>
<dbReference type="PANTHER" id="PTHR45947:SF3">
    <property type="entry name" value="SULFOQUINOVOSYL TRANSFERASE SQD2"/>
    <property type="match status" value="1"/>
</dbReference>
<reference evidence="4 5" key="1">
    <citation type="journal article" date="2024" name="Int. J. Syst. Evol. Microbiol.">
        <title>Clostridium omnivorum sp. nov., isolated from anoxic soil under the treatment of reductive soil disinfestation.</title>
        <authorList>
            <person name="Ueki A."/>
            <person name="Tonouchi A."/>
            <person name="Kaku N."/>
            <person name="Honma S."/>
            <person name="Ueki K."/>
        </authorList>
    </citation>
    <scope>NUCLEOTIDE SEQUENCE [LARGE SCALE GENOMIC DNA]</scope>
    <source>
        <strain evidence="4 5">E14</strain>
    </source>
</reference>